<organism evidence="1 2">
    <name type="scientific">Acanthoscelides obtectus</name>
    <name type="common">Bean weevil</name>
    <name type="synonym">Bruchus obtectus</name>
    <dbReference type="NCBI Taxonomy" id="200917"/>
    <lineage>
        <taxon>Eukaryota</taxon>
        <taxon>Metazoa</taxon>
        <taxon>Ecdysozoa</taxon>
        <taxon>Arthropoda</taxon>
        <taxon>Hexapoda</taxon>
        <taxon>Insecta</taxon>
        <taxon>Pterygota</taxon>
        <taxon>Neoptera</taxon>
        <taxon>Endopterygota</taxon>
        <taxon>Coleoptera</taxon>
        <taxon>Polyphaga</taxon>
        <taxon>Cucujiformia</taxon>
        <taxon>Chrysomeloidea</taxon>
        <taxon>Chrysomelidae</taxon>
        <taxon>Bruchinae</taxon>
        <taxon>Bruchini</taxon>
        <taxon>Acanthoscelides</taxon>
    </lineage>
</organism>
<comment type="caution">
    <text evidence="1">The sequence shown here is derived from an EMBL/GenBank/DDBJ whole genome shotgun (WGS) entry which is preliminary data.</text>
</comment>
<dbReference type="Proteomes" id="UP001152888">
    <property type="component" value="Unassembled WGS sequence"/>
</dbReference>
<proteinExistence type="predicted"/>
<sequence length="99" mass="11232">MSRTSPTQPHVIDTLDSCWPVTRSTPRRRRRQYSHRLLPQSAGSLRHRRTNSASIVVPVSGTNKNQEVPSTDEPDVRILRKRDPSARCVSACRLVFALL</sequence>
<name>A0A9P0KQI7_ACAOB</name>
<evidence type="ECO:0000313" key="2">
    <source>
        <dbReference type="Proteomes" id="UP001152888"/>
    </source>
</evidence>
<keyword evidence="2" id="KW-1185">Reference proteome</keyword>
<accession>A0A9P0KQI7</accession>
<gene>
    <name evidence="1" type="ORF">ACAOBT_LOCUS11549</name>
</gene>
<dbReference type="AlphaFoldDB" id="A0A9P0KQI7"/>
<protein>
    <submittedName>
        <fullName evidence="1">Uncharacterized protein</fullName>
    </submittedName>
</protein>
<reference evidence="1" key="1">
    <citation type="submission" date="2022-03" db="EMBL/GenBank/DDBJ databases">
        <authorList>
            <person name="Sayadi A."/>
        </authorList>
    </citation>
    <scope>NUCLEOTIDE SEQUENCE</scope>
</reference>
<evidence type="ECO:0000313" key="1">
    <source>
        <dbReference type="EMBL" id="CAH1975289.1"/>
    </source>
</evidence>
<dbReference type="EMBL" id="CAKOFQ010006834">
    <property type="protein sequence ID" value="CAH1975289.1"/>
    <property type="molecule type" value="Genomic_DNA"/>
</dbReference>